<dbReference type="SUPFAM" id="SSF52768">
    <property type="entry name" value="Arginase/deacetylase"/>
    <property type="match status" value="1"/>
</dbReference>
<dbReference type="PANTHER" id="PTHR10625:SF10">
    <property type="entry name" value="HISTONE DEACETYLASE HDAC1"/>
    <property type="match status" value="1"/>
</dbReference>
<gene>
    <name evidence="6" type="ORF">M0813_03893</name>
</gene>
<evidence type="ECO:0000313" key="6">
    <source>
        <dbReference type="EMBL" id="KAJ6235209.1"/>
    </source>
</evidence>
<evidence type="ECO:0000256" key="1">
    <source>
        <dbReference type="ARBA" id="ARBA00012111"/>
    </source>
</evidence>
<dbReference type="InterPro" id="IPR023696">
    <property type="entry name" value="Ureohydrolase_dom_sf"/>
</dbReference>
<keyword evidence="4" id="KW-0804">Transcription</keyword>
<feature type="domain" description="Histone deacetylase" evidence="5">
    <location>
        <begin position="23"/>
        <end position="314"/>
    </location>
</feature>
<keyword evidence="4" id="KW-0805">Transcription regulation</keyword>
<dbReference type="EC" id="3.5.1.98" evidence="1 4"/>
<proteinExistence type="inferred from homology"/>
<dbReference type="Gene3D" id="3.40.800.20">
    <property type="entry name" value="Histone deacetylase domain"/>
    <property type="match status" value="1"/>
</dbReference>
<comment type="subcellular location">
    <subcellularLocation>
        <location evidence="4">Nucleus</location>
    </subcellularLocation>
</comment>
<dbReference type="InterPro" id="IPR000286">
    <property type="entry name" value="HDACs"/>
</dbReference>
<dbReference type="CDD" id="cd09991">
    <property type="entry name" value="HDAC_classI"/>
    <property type="match status" value="1"/>
</dbReference>
<reference evidence="6" key="1">
    <citation type="submission" date="2022-08" db="EMBL/GenBank/DDBJ databases">
        <title>Novel sulfate-reducing endosymbionts in the free-living metamonad Anaeramoeba.</title>
        <authorList>
            <person name="Jerlstrom-Hultqvist J."/>
            <person name="Cepicka I."/>
            <person name="Gallot-Lavallee L."/>
            <person name="Salas-Leiva D."/>
            <person name="Curtis B.A."/>
            <person name="Zahonova K."/>
            <person name="Pipaliya S."/>
            <person name="Dacks J."/>
            <person name="Roger A.J."/>
        </authorList>
    </citation>
    <scope>NUCLEOTIDE SEQUENCE</scope>
    <source>
        <strain evidence="6">Schooner1</strain>
    </source>
</reference>
<evidence type="ECO:0000259" key="5">
    <source>
        <dbReference type="Pfam" id="PF00850"/>
    </source>
</evidence>
<dbReference type="EMBL" id="JAOAOG010000264">
    <property type="protein sequence ID" value="KAJ6235209.1"/>
    <property type="molecule type" value="Genomic_DNA"/>
</dbReference>
<evidence type="ECO:0000256" key="4">
    <source>
        <dbReference type="PIRNR" id="PIRNR037913"/>
    </source>
</evidence>
<dbReference type="Proteomes" id="UP001150062">
    <property type="component" value="Unassembled WGS sequence"/>
</dbReference>
<sequence>MEKKKVAYIYDPAFNTFDYGSEHPMKPQRIGMTHELIESYQLLPKLQVYKSPSMEINELLEFHDEKYLQFLQQVNPENEEQFSKEMEIYNPEEDCPIFKGLFEYSCLQAGSSKLGAKLLNDKEVEIAINWSGGYHHARKSQASGFCFVNDIVLAIQELLKHHTRVLYIDIDIHHGDGVETAFFSSNRVMTCSFHKYEDDWWPYTGKVSRIGTGKGENYSVNVPLKDNIDDEQYIYIFKKTMKEVIDRFQPNAIVMQCGCDTLAGDIIGDFNLTLEGPAECVRFIRQYNLPLLVLGGGGYTPKNVARCWTYLTSLLIDDKKLEKELPENIDRDIYGPNNLLYIDKYNRENKNSFEELDNIYTEIHNHLKNIEIVTSVENLIVSTKKQLKIK</sequence>
<keyword evidence="3 4" id="KW-0156">Chromatin regulator</keyword>
<keyword evidence="4" id="KW-0539">Nucleus</keyword>
<evidence type="ECO:0000256" key="2">
    <source>
        <dbReference type="ARBA" id="ARBA00022801"/>
    </source>
</evidence>
<dbReference type="PRINTS" id="PR01270">
    <property type="entry name" value="HDASUPER"/>
</dbReference>
<evidence type="ECO:0000313" key="7">
    <source>
        <dbReference type="Proteomes" id="UP001150062"/>
    </source>
</evidence>
<dbReference type="Pfam" id="PF00850">
    <property type="entry name" value="Hist_deacetyl"/>
    <property type="match status" value="1"/>
</dbReference>
<dbReference type="PANTHER" id="PTHR10625">
    <property type="entry name" value="HISTONE DEACETYLASE HDAC1-RELATED"/>
    <property type="match status" value="1"/>
</dbReference>
<name>A0ABQ8XS14_9EUKA</name>
<dbReference type="PIRSF" id="PIRSF037913">
    <property type="entry name" value="His_deacetylse_1"/>
    <property type="match status" value="1"/>
</dbReference>
<keyword evidence="7" id="KW-1185">Reference proteome</keyword>
<organism evidence="6 7">
    <name type="scientific">Anaeramoeba flamelloides</name>
    <dbReference type="NCBI Taxonomy" id="1746091"/>
    <lineage>
        <taxon>Eukaryota</taxon>
        <taxon>Metamonada</taxon>
        <taxon>Anaeramoebidae</taxon>
        <taxon>Anaeramoeba</taxon>
    </lineage>
</organism>
<dbReference type="InterPro" id="IPR003084">
    <property type="entry name" value="HDAC_I/II"/>
</dbReference>
<protein>
    <recommendedName>
        <fullName evidence="1 4">Histone deacetylase</fullName>
        <ecNumber evidence="1 4">3.5.1.98</ecNumber>
    </recommendedName>
</protein>
<comment type="similarity">
    <text evidence="4">Belongs to the histone deacetylase family. HD Type 1 subfamily.</text>
</comment>
<accession>A0ABQ8XS14</accession>
<dbReference type="InterPro" id="IPR037138">
    <property type="entry name" value="His_deacetylse_dom_sf"/>
</dbReference>
<evidence type="ECO:0000256" key="3">
    <source>
        <dbReference type="ARBA" id="ARBA00022853"/>
    </source>
</evidence>
<comment type="catalytic activity">
    <reaction evidence="4">
        <text>N(6)-acetyl-L-lysyl-[histone] + H2O = L-lysyl-[histone] + acetate</text>
        <dbReference type="Rhea" id="RHEA:58196"/>
        <dbReference type="Rhea" id="RHEA-COMP:9845"/>
        <dbReference type="Rhea" id="RHEA-COMP:11338"/>
        <dbReference type="ChEBI" id="CHEBI:15377"/>
        <dbReference type="ChEBI" id="CHEBI:29969"/>
        <dbReference type="ChEBI" id="CHEBI:30089"/>
        <dbReference type="ChEBI" id="CHEBI:61930"/>
        <dbReference type="EC" id="3.5.1.98"/>
    </reaction>
</comment>
<comment type="caution">
    <text evidence="6">The sequence shown here is derived from an EMBL/GenBank/DDBJ whole genome shotgun (WGS) entry which is preliminary data.</text>
</comment>
<keyword evidence="2 4" id="KW-0378">Hydrolase</keyword>
<dbReference type="InterPro" id="IPR023801">
    <property type="entry name" value="His_deacetylse_dom"/>
</dbReference>
<dbReference type="PRINTS" id="PR01271">
    <property type="entry name" value="HISDACETLASE"/>
</dbReference>